<gene>
    <name evidence="5" type="ORF">BOO71_0000865</name>
</gene>
<keyword evidence="6" id="KW-1185">Reference proteome</keyword>
<accession>A0A1U7P4K8</accession>
<feature type="domain" description="ABC transporter" evidence="4">
    <location>
        <begin position="24"/>
        <end position="262"/>
    </location>
</feature>
<dbReference type="PANTHER" id="PTHR42781:SF4">
    <property type="entry name" value="SPERMIDINE_PUTRESCINE IMPORT ATP-BINDING PROTEIN POTA"/>
    <property type="match status" value="1"/>
</dbReference>
<dbReference type="STRING" id="249408.BOO71_0000865"/>
<dbReference type="InterPro" id="IPR008995">
    <property type="entry name" value="Mo/tungstate-bd_C_term_dom"/>
</dbReference>
<keyword evidence="2" id="KW-0547">Nucleotide-binding</keyword>
<evidence type="ECO:0000256" key="3">
    <source>
        <dbReference type="ARBA" id="ARBA00022840"/>
    </source>
</evidence>
<proteinExistence type="predicted"/>
<organism evidence="5 6">
    <name type="scientific">Deinococcus marmoris</name>
    <dbReference type="NCBI Taxonomy" id="249408"/>
    <lineage>
        <taxon>Bacteria</taxon>
        <taxon>Thermotogati</taxon>
        <taxon>Deinococcota</taxon>
        <taxon>Deinococci</taxon>
        <taxon>Deinococcales</taxon>
        <taxon>Deinococcaceae</taxon>
        <taxon>Deinococcus</taxon>
    </lineage>
</organism>
<dbReference type="Proteomes" id="UP000186607">
    <property type="component" value="Unassembled WGS sequence"/>
</dbReference>
<dbReference type="Pfam" id="PF08402">
    <property type="entry name" value="TOBE_2"/>
    <property type="match status" value="1"/>
</dbReference>
<dbReference type="InterPro" id="IPR003593">
    <property type="entry name" value="AAA+_ATPase"/>
</dbReference>
<name>A0A1U7P4K8_9DEIO</name>
<dbReference type="GO" id="GO:0005524">
    <property type="term" value="F:ATP binding"/>
    <property type="evidence" value="ECO:0007669"/>
    <property type="project" value="UniProtKB-KW"/>
</dbReference>
<dbReference type="GO" id="GO:0022857">
    <property type="term" value="F:transmembrane transporter activity"/>
    <property type="evidence" value="ECO:0007669"/>
    <property type="project" value="InterPro"/>
</dbReference>
<protein>
    <submittedName>
        <fullName evidence="5">Ferric iron ABC transporter, ATP-binding protein</fullName>
    </submittedName>
</protein>
<reference evidence="5 6" key="1">
    <citation type="submission" date="2017-01" db="EMBL/GenBank/DDBJ databases">
        <title>Genome Analysis of Deinococcus marmoris KOPRI26562.</title>
        <authorList>
            <person name="Kim J.H."/>
            <person name="Oh H.-M."/>
        </authorList>
    </citation>
    <scope>NUCLEOTIDE SEQUENCE [LARGE SCALE GENOMIC DNA]</scope>
    <source>
        <strain evidence="5 6">KOPRI26562</strain>
    </source>
</reference>
<dbReference type="InterPro" id="IPR027417">
    <property type="entry name" value="P-loop_NTPase"/>
</dbReference>
<dbReference type="InterPro" id="IPR013611">
    <property type="entry name" value="Transp-assoc_OB_typ2"/>
</dbReference>
<keyword evidence="1" id="KW-0813">Transport</keyword>
<dbReference type="InterPro" id="IPR017871">
    <property type="entry name" value="ABC_transporter-like_CS"/>
</dbReference>
<dbReference type="InterPro" id="IPR050093">
    <property type="entry name" value="ABC_SmlMolc_Importer"/>
</dbReference>
<dbReference type="GO" id="GO:0016887">
    <property type="term" value="F:ATP hydrolysis activity"/>
    <property type="evidence" value="ECO:0007669"/>
    <property type="project" value="InterPro"/>
</dbReference>
<evidence type="ECO:0000313" key="6">
    <source>
        <dbReference type="Proteomes" id="UP000186607"/>
    </source>
</evidence>
<evidence type="ECO:0000313" key="5">
    <source>
        <dbReference type="EMBL" id="OLV20088.1"/>
    </source>
</evidence>
<dbReference type="AlphaFoldDB" id="A0A1U7P4K8"/>
<comment type="caution">
    <text evidence="5">The sequence shown here is derived from an EMBL/GenBank/DDBJ whole genome shotgun (WGS) entry which is preliminary data.</text>
</comment>
<dbReference type="PANTHER" id="PTHR42781">
    <property type="entry name" value="SPERMIDINE/PUTRESCINE IMPORT ATP-BINDING PROTEIN POTA"/>
    <property type="match status" value="1"/>
</dbReference>
<dbReference type="SUPFAM" id="SSF50331">
    <property type="entry name" value="MOP-like"/>
    <property type="match status" value="1"/>
</dbReference>
<dbReference type="SUPFAM" id="SSF52540">
    <property type="entry name" value="P-loop containing nucleoside triphosphate hydrolases"/>
    <property type="match status" value="1"/>
</dbReference>
<evidence type="ECO:0000256" key="2">
    <source>
        <dbReference type="ARBA" id="ARBA00022741"/>
    </source>
</evidence>
<dbReference type="InterPro" id="IPR003439">
    <property type="entry name" value="ABC_transporter-like_ATP-bd"/>
</dbReference>
<keyword evidence="3 5" id="KW-0067">ATP-binding</keyword>
<evidence type="ECO:0000259" key="4">
    <source>
        <dbReference type="PROSITE" id="PS50893"/>
    </source>
</evidence>
<sequence length="367" mass="39430">MTVMDRQTPESGGADTQLSAPLALELRGLVKYFHPQGRAAAGLSPLVDRLDLQVAPGELLTLLGPSGCGKTTTLRLIAGLEEPDGGAVWIDGRNMTAPPQPPERRGVGLVFQDYALFPHLSVLGNVLFGLNRLPRAQRLPRARETLSLVGLTVFESRMPHQLSGGQQQRVALARALAPRPRLLLLDEPFSNLDAQLRHSTRQEVRAILRRSGVAAILVTHDQEEALAFSDRIALMRAGQLEQIGTPQEVYARPRTAFVASFLGRSNLLSGTVQAGVAHTVLGNIALEGEAAPDGPAMVSVRPEHLAFTTDGSGIEATVLAREFKGHAVTYTLALGQQEVQLHDTGQALHAEGQQVRVCAVRAGRVVR</sequence>
<dbReference type="Gene3D" id="2.40.50.100">
    <property type="match status" value="1"/>
</dbReference>
<dbReference type="EMBL" id="MSTI01000009">
    <property type="protein sequence ID" value="OLV20088.1"/>
    <property type="molecule type" value="Genomic_DNA"/>
</dbReference>
<dbReference type="FunFam" id="3.40.50.300:FF:000425">
    <property type="entry name" value="Probable ABC transporter, ATP-binding subunit"/>
    <property type="match status" value="1"/>
</dbReference>
<evidence type="ECO:0000256" key="1">
    <source>
        <dbReference type="ARBA" id="ARBA00022448"/>
    </source>
</evidence>
<dbReference type="eggNOG" id="COG3842">
    <property type="taxonomic scope" value="Bacteria"/>
</dbReference>
<dbReference type="Gene3D" id="3.40.50.300">
    <property type="entry name" value="P-loop containing nucleotide triphosphate hydrolases"/>
    <property type="match status" value="1"/>
</dbReference>
<dbReference type="Pfam" id="PF00005">
    <property type="entry name" value="ABC_tran"/>
    <property type="match status" value="1"/>
</dbReference>
<dbReference type="SMART" id="SM00382">
    <property type="entry name" value="AAA"/>
    <property type="match status" value="1"/>
</dbReference>
<dbReference type="PROSITE" id="PS50893">
    <property type="entry name" value="ABC_TRANSPORTER_2"/>
    <property type="match status" value="1"/>
</dbReference>
<dbReference type="GO" id="GO:0015697">
    <property type="term" value="P:quaternary ammonium group transport"/>
    <property type="evidence" value="ECO:0007669"/>
    <property type="project" value="UniProtKB-ARBA"/>
</dbReference>
<dbReference type="PROSITE" id="PS00211">
    <property type="entry name" value="ABC_TRANSPORTER_1"/>
    <property type="match status" value="1"/>
</dbReference>
<dbReference type="GO" id="GO:0043190">
    <property type="term" value="C:ATP-binding cassette (ABC) transporter complex"/>
    <property type="evidence" value="ECO:0007669"/>
    <property type="project" value="InterPro"/>
</dbReference>